<feature type="signal peptide" evidence="2">
    <location>
        <begin position="1"/>
        <end position="22"/>
    </location>
</feature>
<keyword evidence="2" id="KW-0732">Signal</keyword>
<evidence type="ECO:0000313" key="3">
    <source>
        <dbReference type="EMBL" id="CAF1345325.1"/>
    </source>
</evidence>
<dbReference type="EMBL" id="CAJNOR010002824">
    <property type="protein sequence ID" value="CAF1345325.1"/>
    <property type="molecule type" value="Genomic_DNA"/>
</dbReference>
<dbReference type="EMBL" id="CAJNOJ010000350">
    <property type="protein sequence ID" value="CAF1412555.1"/>
    <property type="molecule type" value="Genomic_DNA"/>
</dbReference>
<evidence type="ECO:0000256" key="1">
    <source>
        <dbReference type="SAM" id="MobiDB-lite"/>
    </source>
</evidence>
<evidence type="ECO:0000313" key="5">
    <source>
        <dbReference type="Proteomes" id="UP000663828"/>
    </source>
</evidence>
<organism evidence="3 5">
    <name type="scientific">Adineta ricciae</name>
    <name type="common">Rotifer</name>
    <dbReference type="NCBI Taxonomy" id="249248"/>
    <lineage>
        <taxon>Eukaryota</taxon>
        <taxon>Metazoa</taxon>
        <taxon>Spiralia</taxon>
        <taxon>Gnathifera</taxon>
        <taxon>Rotifera</taxon>
        <taxon>Eurotatoria</taxon>
        <taxon>Bdelloidea</taxon>
        <taxon>Adinetida</taxon>
        <taxon>Adinetidae</taxon>
        <taxon>Adineta</taxon>
    </lineage>
</organism>
<feature type="chain" id="PRO_5036227645" evidence="2">
    <location>
        <begin position="23"/>
        <end position="171"/>
    </location>
</feature>
<accession>A0A815H0Y2</accession>
<dbReference type="Proteomes" id="UP000663852">
    <property type="component" value="Unassembled WGS sequence"/>
</dbReference>
<dbReference type="OrthoDB" id="10506984at2759"/>
<dbReference type="Proteomes" id="UP000663828">
    <property type="component" value="Unassembled WGS sequence"/>
</dbReference>
<dbReference type="AlphaFoldDB" id="A0A815H0Y2"/>
<gene>
    <name evidence="4" type="ORF">EDS130_LOCUS36843</name>
    <name evidence="3" type="ORF">XAT740_LOCUS31183</name>
</gene>
<evidence type="ECO:0000313" key="4">
    <source>
        <dbReference type="EMBL" id="CAF1412555.1"/>
    </source>
</evidence>
<keyword evidence="5" id="KW-1185">Reference proteome</keyword>
<evidence type="ECO:0000256" key="2">
    <source>
        <dbReference type="SAM" id="SignalP"/>
    </source>
</evidence>
<feature type="region of interest" description="Disordered" evidence="1">
    <location>
        <begin position="24"/>
        <end position="60"/>
    </location>
</feature>
<feature type="compositionally biased region" description="Low complexity" evidence="1">
    <location>
        <begin position="29"/>
        <end position="56"/>
    </location>
</feature>
<sequence>MKVESSILIVCFIVSLFSEINGASSSVKPTTQNTPPRTTPRTNTPPRTTPRTNTPPRTTPRPRYSYCYTCQYGYCPLPFRRNGAYVRETISSSGYCVKISDTALTNSPARRDIGTGYCVTSGCGWRFVDGANKYVCCCYGNLCNSALPTSKLNIFILFLSVSLITFIKRYF</sequence>
<name>A0A815H0Y2_ADIRI</name>
<reference evidence="3" key="1">
    <citation type="submission" date="2021-02" db="EMBL/GenBank/DDBJ databases">
        <authorList>
            <person name="Nowell W R."/>
        </authorList>
    </citation>
    <scope>NUCLEOTIDE SEQUENCE</scope>
</reference>
<protein>
    <submittedName>
        <fullName evidence="3">Uncharacterized protein</fullName>
    </submittedName>
</protein>
<proteinExistence type="predicted"/>
<comment type="caution">
    <text evidence="3">The sequence shown here is derived from an EMBL/GenBank/DDBJ whole genome shotgun (WGS) entry which is preliminary data.</text>
</comment>